<feature type="compositionally biased region" description="Basic residues" evidence="1">
    <location>
        <begin position="8"/>
        <end position="19"/>
    </location>
</feature>
<evidence type="ECO:0000313" key="3">
    <source>
        <dbReference type="Proteomes" id="UP000054560"/>
    </source>
</evidence>
<dbReference type="RefSeq" id="XP_014149174.1">
    <property type="nucleotide sequence ID" value="XM_014293699.1"/>
</dbReference>
<dbReference type="GeneID" id="25912706"/>
<sequence>MLPEKAKHLSGGRVKRHSLRSANNRIRPVSQDKEYVPNAEDDTSSSSDSDVDEKQHVYVYDPRLPKGVSIIKSVPEEYEGTTERTQWRKRAK</sequence>
<evidence type="ECO:0000256" key="1">
    <source>
        <dbReference type="SAM" id="MobiDB-lite"/>
    </source>
</evidence>
<dbReference type="Proteomes" id="UP000054560">
    <property type="component" value="Unassembled WGS sequence"/>
</dbReference>
<dbReference type="AlphaFoldDB" id="A0A0L0FES6"/>
<reference evidence="2 3" key="1">
    <citation type="submission" date="2011-02" db="EMBL/GenBank/DDBJ databases">
        <title>The Genome Sequence of Sphaeroforma arctica JP610.</title>
        <authorList>
            <consortium name="The Broad Institute Genome Sequencing Platform"/>
            <person name="Russ C."/>
            <person name="Cuomo C."/>
            <person name="Young S.K."/>
            <person name="Zeng Q."/>
            <person name="Gargeya S."/>
            <person name="Alvarado L."/>
            <person name="Berlin A."/>
            <person name="Chapman S.B."/>
            <person name="Chen Z."/>
            <person name="Freedman E."/>
            <person name="Gellesch M."/>
            <person name="Goldberg J."/>
            <person name="Griggs A."/>
            <person name="Gujja S."/>
            <person name="Heilman E."/>
            <person name="Heiman D."/>
            <person name="Howarth C."/>
            <person name="Mehta T."/>
            <person name="Neiman D."/>
            <person name="Pearson M."/>
            <person name="Roberts A."/>
            <person name="Saif S."/>
            <person name="Shea T."/>
            <person name="Shenoy N."/>
            <person name="Sisk P."/>
            <person name="Stolte C."/>
            <person name="Sykes S."/>
            <person name="White J."/>
            <person name="Yandava C."/>
            <person name="Burger G."/>
            <person name="Gray M.W."/>
            <person name="Holland P.W.H."/>
            <person name="King N."/>
            <person name="Lang F.B.F."/>
            <person name="Roger A.J."/>
            <person name="Ruiz-Trillo I."/>
            <person name="Haas B."/>
            <person name="Nusbaum C."/>
            <person name="Birren B."/>
        </authorList>
    </citation>
    <scope>NUCLEOTIDE SEQUENCE [LARGE SCALE GENOMIC DNA]</scope>
    <source>
        <strain evidence="2 3">JP610</strain>
    </source>
</reference>
<protein>
    <submittedName>
        <fullName evidence="2">Uncharacterized protein</fullName>
    </submittedName>
</protein>
<keyword evidence="3" id="KW-1185">Reference proteome</keyword>
<feature type="region of interest" description="Disordered" evidence="1">
    <location>
        <begin position="1"/>
        <end position="57"/>
    </location>
</feature>
<gene>
    <name evidence="2" type="ORF">SARC_12202</name>
</gene>
<evidence type="ECO:0000313" key="2">
    <source>
        <dbReference type="EMBL" id="KNC75272.1"/>
    </source>
</evidence>
<organism evidence="2 3">
    <name type="scientific">Sphaeroforma arctica JP610</name>
    <dbReference type="NCBI Taxonomy" id="667725"/>
    <lineage>
        <taxon>Eukaryota</taxon>
        <taxon>Ichthyosporea</taxon>
        <taxon>Ichthyophonida</taxon>
        <taxon>Sphaeroforma</taxon>
    </lineage>
</organism>
<name>A0A0L0FES6_9EUKA</name>
<dbReference type="EMBL" id="KQ243733">
    <property type="protein sequence ID" value="KNC75272.1"/>
    <property type="molecule type" value="Genomic_DNA"/>
</dbReference>
<proteinExistence type="predicted"/>
<feature type="non-terminal residue" evidence="2">
    <location>
        <position position="92"/>
    </location>
</feature>
<accession>A0A0L0FES6</accession>